<evidence type="ECO:0000256" key="1">
    <source>
        <dbReference type="SAM" id="Phobius"/>
    </source>
</evidence>
<accession>A0A4P2QZ34</accession>
<reference evidence="3 4" key="1">
    <citation type="submission" date="2015-09" db="EMBL/GenBank/DDBJ databases">
        <title>Sorangium comparison.</title>
        <authorList>
            <person name="Zaburannyi N."/>
            <person name="Bunk B."/>
            <person name="Overmann J."/>
            <person name="Mueller R."/>
        </authorList>
    </citation>
    <scope>NUCLEOTIDE SEQUENCE [LARGE SCALE GENOMIC DNA]</scope>
    <source>
        <strain evidence="3 4">So ce836</strain>
    </source>
</reference>
<dbReference type="PANTHER" id="PTHR37947">
    <property type="entry name" value="BLL2462 PROTEIN"/>
    <property type="match status" value="1"/>
</dbReference>
<dbReference type="Gene3D" id="3.40.50.410">
    <property type="entry name" value="von Willebrand factor, type A domain"/>
    <property type="match status" value="1"/>
</dbReference>
<gene>
    <name evidence="3" type="primary">batA</name>
    <name evidence="3" type="ORF">SOCE836_080500</name>
</gene>
<sequence>MSRAKRAALAIGATLVVAALACVYPYLARRDAWAGASWQAPWFLLALLAVPVVWYWGIFAEDARRPRLRLGTVAPLASGPRGLRSHLRDLPGVLRAVALALLVLSMGRPVSVLREQRTDDKGIDIVVALDLSGSMRAILDAKASDLPGQPRLPRGKRLTRLDTAKLVLQDFIGRRKTDRLGVVVFGKAAYVLSPPTLDYHLLTQMVSQMTLNVIDGSATAIGDALGTAVARLRRSDAQSKVVILLTDGDSNAGAISPEYATHLATSLGVKVYTIQIGTDDEVEVEDGVDLFGQPRYVRHRFPVNPALLHEIAQKTGGESYVATDAKALADSMHDVLDRLEKTRFEASSAAYEDLFPFLLLPGVLLIGLDALLRAWLLRRFP</sequence>
<dbReference type="InterPro" id="IPR002035">
    <property type="entry name" value="VWF_A"/>
</dbReference>
<evidence type="ECO:0000259" key="2">
    <source>
        <dbReference type="PROSITE" id="PS50234"/>
    </source>
</evidence>
<dbReference type="InterPro" id="IPR024163">
    <property type="entry name" value="Aerotolerance_reg_N"/>
</dbReference>
<dbReference type="RefSeq" id="WP_129578796.1">
    <property type="nucleotide sequence ID" value="NZ_CP012672.1"/>
</dbReference>
<feature type="transmembrane region" description="Helical" evidence="1">
    <location>
        <begin position="40"/>
        <end position="59"/>
    </location>
</feature>
<feature type="domain" description="VWFA" evidence="2">
    <location>
        <begin position="124"/>
        <end position="339"/>
    </location>
</feature>
<dbReference type="Proteomes" id="UP000295497">
    <property type="component" value="Chromosome"/>
</dbReference>
<dbReference type="Pfam" id="PF07584">
    <property type="entry name" value="BatA"/>
    <property type="match status" value="1"/>
</dbReference>
<dbReference type="SMART" id="SM00327">
    <property type="entry name" value="VWA"/>
    <property type="match status" value="1"/>
</dbReference>
<organism evidence="3 4">
    <name type="scientific">Sorangium cellulosum</name>
    <name type="common">Polyangium cellulosum</name>
    <dbReference type="NCBI Taxonomy" id="56"/>
    <lineage>
        <taxon>Bacteria</taxon>
        <taxon>Pseudomonadati</taxon>
        <taxon>Myxococcota</taxon>
        <taxon>Polyangia</taxon>
        <taxon>Polyangiales</taxon>
        <taxon>Polyangiaceae</taxon>
        <taxon>Sorangium</taxon>
    </lineage>
</organism>
<dbReference type="PROSITE" id="PS51257">
    <property type="entry name" value="PROKAR_LIPOPROTEIN"/>
    <property type="match status" value="1"/>
</dbReference>
<proteinExistence type="predicted"/>
<dbReference type="InterPro" id="IPR036465">
    <property type="entry name" value="vWFA_dom_sf"/>
</dbReference>
<evidence type="ECO:0000313" key="4">
    <source>
        <dbReference type="Proteomes" id="UP000295497"/>
    </source>
</evidence>
<name>A0A4P2QZ34_SORCE</name>
<dbReference type="Pfam" id="PF00092">
    <property type="entry name" value="VWA"/>
    <property type="match status" value="1"/>
</dbReference>
<evidence type="ECO:0000313" key="3">
    <source>
        <dbReference type="EMBL" id="AUX35849.1"/>
    </source>
</evidence>
<dbReference type="EMBL" id="CP012672">
    <property type="protein sequence ID" value="AUX35849.1"/>
    <property type="molecule type" value="Genomic_DNA"/>
</dbReference>
<keyword evidence="1" id="KW-1133">Transmembrane helix</keyword>
<dbReference type="PANTHER" id="PTHR37947:SF1">
    <property type="entry name" value="BLL2462 PROTEIN"/>
    <property type="match status" value="1"/>
</dbReference>
<dbReference type="SUPFAM" id="SSF53300">
    <property type="entry name" value="vWA-like"/>
    <property type="match status" value="1"/>
</dbReference>
<feature type="transmembrane region" description="Helical" evidence="1">
    <location>
        <begin position="354"/>
        <end position="376"/>
    </location>
</feature>
<dbReference type="PROSITE" id="PS50234">
    <property type="entry name" value="VWFA"/>
    <property type="match status" value="1"/>
</dbReference>
<keyword evidence="1" id="KW-0812">Transmembrane</keyword>
<protein>
    <submittedName>
        <fullName evidence="3">Aerotolerance regulator BatA</fullName>
    </submittedName>
</protein>
<keyword evidence="1" id="KW-0472">Membrane</keyword>
<dbReference type="AlphaFoldDB" id="A0A4P2QZ34"/>